<evidence type="ECO:0000259" key="1">
    <source>
        <dbReference type="PROSITE" id="PS51184"/>
    </source>
</evidence>
<evidence type="ECO:0000313" key="2">
    <source>
        <dbReference type="EMBL" id="TIC31256.1"/>
    </source>
</evidence>
<dbReference type="PROSITE" id="PS51184">
    <property type="entry name" value="JMJC"/>
    <property type="match status" value="1"/>
</dbReference>
<evidence type="ECO:0000313" key="3">
    <source>
        <dbReference type="Proteomes" id="UP000305647"/>
    </source>
</evidence>
<dbReference type="Gene3D" id="2.60.120.10">
    <property type="entry name" value="Jelly Rolls"/>
    <property type="match status" value="1"/>
</dbReference>
<dbReference type="Proteomes" id="UP000305647">
    <property type="component" value="Unassembled WGS sequence"/>
</dbReference>
<comment type="caution">
    <text evidence="2">The sequence shown here is derived from an EMBL/GenBank/DDBJ whole genome shotgun (WGS) entry which is preliminary data.</text>
</comment>
<dbReference type="AlphaFoldDB" id="A0A4T0M499"/>
<accession>A0A4T0M499</accession>
<dbReference type="EMBL" id="SPRO01000013">
    <property type="protein sequence ID" value="TIC31256.1"/>
    <property type="molecule type" value="Genomic_DNA"/>
</dbReference>
<dbReference type="InterPro" id="IPR014710">
    <property type="entry name" value="RmlC-like_jellyroll"/>
</dbReference>
<protein>
    <submittedName>
        <fullName evidence="2">Clavaminate synthase-like protein</fullName>
    </submittedName>
</protein>
<reference evidence="2 3" key="1">
    <citation type="submission" date="2019-03" db="EMBL/GenBank/DDBJ databases">
        <title>Sequencing 25 genomes of Wallemia mellicola.</title>
        <authorList>
            <person name="Gostincar C."/>
        </authorList>
    </citation>
    <scope>NUCLEOTIDE SEQUENCE [LARGE SCALE GENOMIC DNA]</scope>
    <source>
        <strain evidence="2 3">EXF-8738</strain>
    </source>
</reference>
<name>A0A4T0M499_9BASI</name>
<dbReference type="InterPro" id="IPR041667">
    <property type="entry name" value="Cupin_8"/>
</dbReference>
<proteinExistence type="predicted"/>
<gene>
    <name evidence="2" type="ORF">E3Q10_01728</name>
</gene>
<sequence length="314" mass="35921">MTTELVDAIEGLIEDYQDYNSSFVKVYNNFDNLDKLVKNNRPAIFKSVANDWEATKSWNKEYLSHKVTSEIEIAVTPNGNADALVEHHGVLHFLEPDTKSMRMDNFLNDISATPNRVLYLQSQNGNLSYPEYQGLAEDVPQSITEMDDVMENKPDAVNIWIGGPESVTSLHSDPYENIYVVVKGSKTFNLYPPTERYCLNCKKCKYPHGHYICDNNGEFTVKPSGETISWTPIDPNKSAEENSKHSPTYSKSRCLTVTVDEGDALYLPSGWFHHVSQKGSPCIAVNYWYDQDYSGEKFVMRQFYNRILEMLYNK</sequence>
<organism evidence="2 3">
    <name type="scientific">Wallemia mellicola</name>
    <dbReference type="NCBI Taxonomy" id="1708541"/>
    <lineage>
        <taxon>Eukaryota</taxon>
        <taxon>Fungi</taxon>
        <taxon>Dikarya</taxon>
        <taxon>Basidiomycota</taxon>
        <taxon>Wallemiomycotina</taxon>
        <taxon>Wallemiomycetes</taxon>
        <taxon>Wallemiales</taxon>
        <taxon>Wallemiaceae</taxon>
        <taxon>Wallemia</taxon>
    </lineage>
</organism>
<dbReference type="SMART" id="SM00558">
    <property type="entry name" value="JmjC"/>
    <property type="match status" value="1"/>
</dbReference>
<dbReference type="SUPFAM" id="SSF51197">
    <property type="entry name" value="Clavaminate synthase-like"/>
    <property type="match status" value="1"/>
</dbReference>
<feature type="domain" description="JmjC" evidence="1">
    <location>
        <begin position="128"/>
        <end position="304"/>
    </location>
</feature>
<dbReference type="Pfam" id="PF13621">
    <property type="entry name" value="Cupin_8"/>
    <property type="match status" value="1"/>
</dbReference>
<dbReference type="PANTHER" id="PTHR12461:SF99">
    <property type="entry name" value="BIFUNCTIONAL PEPTIDASE AND (3S)-LYSYL HYDROXYLASE JMJD7"/>
    <property type="match status" value="1"/>
</dbReference>
<dbReference type="InterPro" id="IPR003347">
    <property type="entry name" value="JmjC_dom"/>
</dbReference>
<dbReference type="PANTHER" id="PTHR12461">
    <property type="entry name" value="HYPOXIA-INDUCIBLE FACTOR 1 ALPHA INHIBITOR-RELATED"/>
    <property type="match status" value="1"/>
</dbReference>